<sequence>MPPKRKATPLPPMSPPRTSKRVRKTKANPIPIPIGSSDSGSEDDYLPTPDQSREAEDDWEDLDDEVVEATPPAPSTSKGKGRAAPAKVAPAPPKSKKGKSELAPAPPKSKKAKKPAGAYGTRKQIFHSLHYHLRSLIQSFGELEQTRVVRVQSERAKEHAHRKVLREEKEKIQCEMELERVKVERYKYLGPEELTAEYQLLVENKNLEVQRAQDATKELEVKLAELQLDLVKAKKEKEEALKDRLALEDQMLQKKLEARSTGRNYINVKLRELNLHSLSPLNFSTVLRAPISYLVAGMDAAAVYKQLQEAMLQAQSAMAVLNGVIDPNDKDDLPPPASNSLIATNPPVDPTGPSAGPSAGPVDRGNNTEDDNLDLIPRGAMAGLASKPPRLPPAHQGPLFPAPQPKRDPKVGAQIRQRTKRMFREEREVTMAEWEATKPILAELAFISNPYVARGRQEMLESYYSTMEEAEPHLTPEQLWHTETVLEFACITLHFRIKHSRGRDGGPVQARTAVAWCSYHIFNICAYTRDPETKELSGLTLLRRGLFVRLENLVKWCVIEFGLGRHMNHQHVLDRPAIQLIIERVLANSETHGRQVAFQTLTAMSFAMFGAFRAGTLQANCTEYRERKLYMQVGHLKLLVRGWCSYAVEVDVLNWKGYSGEIGHRKTLTFDPVTKAHNLIFEPGCHVALSFLARQLIQDVNTIDELIDYDKDELIIKDECREQPFLLKHSTRGLGLIEGVPCGPHKMSQVINHQAISVGLPGGGIHAIRRGSARHYASAMGQDRTLTLLNHNDRSGITMSTHYVPETHTPLVEIRLGELAGNVGPIEEAVMRNQAQGSPAIHALARRLQSTDARGSEIIRQGRCRITEKEEQAVQEDPKTAEIVAECKAAWKRFTELFPDANEPYSRHFVSTIDRVRSCPTKASSALVDVRVDELEKLGLKLRSARRQAFKRVRRADQKAATSTVISIEERKQAEQKMDEPSGVIAEAKDQMKAVISEYLRARRGEANEHNDESDEEEQGIETTKTSLPGRGLPPPAITISNKRPKISQLNISLQSAPEVDIPTHEDSDNDENFDDSSEPDVLQVPVAVMRAIYMRWIWKAYLEQTNRVEPNAKGELICAECPKFDSRRDNPDAFTFTKRDKFNRHMREQHDNYSNLELEMQTGDPTRFKCPGCEKSDFPSLKSCFEHCREDCTSSVDFKPLYDAHRAMRKTETSDDLARRDRDKERPFIGQEVEFPEDYSETLTDIQEDLRRPGFLQDWADDAGMTEDVARGHDLNDLQKLASQSVEIALGGAYRSGPDDKDPIEQQAPTLDPFIASGPSVMTAIRDRAVEALETSNPDHMSDYDTESDSGADHQNRTTMSDSEETITSIVNEAREDVKRTKKRIHKISKRQAPSTVTSTEQEALDGLLTEMGDMKSLIVVATKSIKEWKGKKGKGKAKARPKQGGFTVTQTAKNTNAEIEERTAIGNAGFNEDLAKAMKDPKYSIPAWYEGISEASAPNMFVDATYGLFCVAAGIEELPREEMSVALASALTDTLEVEVLQSFEKTRIDDIRPEHLYQFFEEAHTTSNAVNRRPRVMLLQHIVLAIHSLKAALGWSRLEKGDGENGKKRIVREAYAADCKAKGLPLDYDLPAFKTFAKKIKDYNTGVNRFLQAYIELRSILLLLPQLGAQRFISPQLGPKLKEAVAKMDFEDEAQDRERVHHAILQGVIVILGSEKQDLSGALKDINEAILTAERPNKRARTGD</sequence>
<feature type="coiled-coil region" evidence="1">
    <location>
        <begin position="162"/>
        <end position="250"/>
    </location>
</feature>
<protein>
    <submittedName>
        <fullName evidence="3">Uncharacterized protein</fullName>
    </submittedName>
</protein>
<feature type="region of interest" description="Disordered" evidence="2">
    <location>
        <begin position="1005"/>
        <end position="1079"/>
    </location>
</feature>
<gene>
    <name evidence="3" type="ORF">RDB_LOCUS168014</name>
</gene>
<evidence type="ECO:0000256" key="1">
    <source>
        <dbReference type="SAM" id="Coils"/>
    </source>
</evidence>
<name>A0A8H3GTI9_9AGAM</name>
<proteinExistence type="predicted"/>
<evidence type="ECO:0000256" key="2">
    <source>
        <dbReference type="SAM" id="MobiDB-lite"/>
    </source>
</evidence>
<organism evidence="3 4">
    <name type="scientific">Rhizoctonia solani</name>
    <dbReference type="NCBI Taxonomy" id="456999"/>
    <lineage>
        <taxon>Eukaryota</taxon>
        <taxon>Fungi</taxon>
        <taxon>Dikarya</taxon>
        <taxon>Basidiomycota</taxon>
        <taxon>Agaricomycotina</taxon>
        <taxon>Agaricomycetes</taxon>
        <taxon>Cantharellales</taxon>
        <taxon>Ceratobasidiaceae</taxon>
        <taxon>Rhizoctonia</taxon>
    </lineage>
</organism>
<feature type="region of interest" description="Disordered" evidence="2">
    <location>
        <begin position="1"/>
        <end position="119"/>
    </location>
</feature>
<feature type="region of interest" description="Disordered" evidence="2">
    <location>
        <begin position="327"/>
        <end position="411"/>
    </location>
</feature>
<feature type="region of interest" description="Disordered" evidence="2">
    <location>
        <begin position="1294"/>
        <end position="1318"/>
    </location>
</feature>
<feature type="region of interest" description="Disordered" evidence="2">
    <location>
        <begin position="1335"/>
        <end position="1366"/>
    </location>
</feature>
<reference evidence="3" key="1">
    <citation type="submission" date="2021-01" db="EMBL/GenBank/DDBJ databases">
        <authorList>
            <person name="Kaushik A."/>
        </authorList>
    </citation>
    <scope>NUCLEOTIDE SEQUENCE</scope>
    <source>
        <strain evidence="3">AG3-T5</strain>
    </source>
</reference>
<dbReference type="Proteomes" id="UP000663841">
    <property type="component" value="Unassembled WGS sequence"/>
</dbReference>
<keyword evidence="1" id="KW-0175">Coiled coil</keyword>
<evidence type="ECO:0000313" key="3">
    <source>
        <dbReference type="EMBL" id="CAE6467499.1"/>
    </source>
</evidence>
<feature type="compositionally biased region" description="Acidic residues" evidence="2">
    <location>
        <begin position="1068"/>
        <end position="1079"/>
    </location>
</feature>
<accession>A0A8H3GTI9</accession>
<comment type="caution">
    <text evidence="3">The sequence shown here is derived from an EMBL/GenBank/DDBJ whole genome shotgun (WGS) entry which is preliminary data.</text>
</comment>
<dbReference type="EMBL" id="CAJMWW010000336">
    <property type="protein sequence ID" value="CAE6467499.1"/>
    <property type="molecule type" value="Genomic_DNA"/>
</dbReference>
<feature type="compositionally biased region" description="Low complexity" evidence="2">
    <location>
        <begin position="352"/>
        <end position="361"/>
    </location>
</feature>
<feature type="compositionally biased region" description="Acidic residues" evidence="2">
    <location>
        <begin position="55"/>
        <end position="67"/>
    </location>
</feature>
<evidence type="ECO:0000313" key="4">
    <source>
        <dbReference type="Proteomes" id="UP000663841"/>
    </source>
</evidence>